<keyword evidence="2" id="KW-1185">Reference proteome</keyword>
<feature type="transmembrane region" description="Helical" evidence="1">
    <location>
        <begin position="27"/>
        <end position="45"/>
    </location>
</feature>
<dbReference type="AlphaFoldDB" id="A0A914KIX3"/>
<evidence type="ECO:0000313" key="3">
    <source>
        <dbReference type="WBParaSite" id="Minc3s00021g01328"/>
    </source>
</evidence>
<keyword evidence="1" id="KW-0812">Transmembrane</keyword>
<organism evidence="2 3">
    <name type="scientific">Meloidogyne incognita</name>
    <name type="common">Southern root-knot nematode worm</name>
    <name type="synonym">Oxyuris incognita</name>
    <dbReference type="NCBI Taxonomy" id="6306"/>
    <lineage>
        <taxon>Eukaryota</taxon>
        <taxon>Metazoa</taxon>
        <taxon>Ecdysozoa</taxon>
        <taxon>Nematoda</taxon>
        <taxon>Chromadorea</taxon>
        <taxon>Rhabditida</taxon>
        <taxon>Tylenchina</taxon>
        <taxon>Tylenchomorpha</taxon>
        <taxon>Tylenchoidea</taxon>
        <taxon>Meloidogynidae</taxon>
        <taxon>Meloidogyninae</taxon>
        <taxon>Meloidogyne</taxon>
        <taxon>Meloidogyne incognita group</taxon>
    </lineage>
</organism>
<evidence type="ECO:0000313" key="2">
    <source>
        <dbReference type="Proteomes" id="UP000887563"/>
    </source>
</evidence>
<dbReference type="Proteomes" id="UP000887563">
    <property type="component" value="Unplaced"/>
</dbReference>
<name>A0A914KIX3_MELIC</name>
<proteinExistence type="predicted"/>
<accession>A0A914KIX3</accession>
<reference evidence="3" key="1">
    <citation type="submission" date="2022-11" db="UniProtKB">
        <authorList>
            <consortium name="WormBaseParasite"/>
        </authorList>
    </citation>
    <scope>IDENTIFICATION</scope>
</reference>
<keyword evidence="1" id="KW-0472">Membrane</keyword>
<sequence length="80" mass="9668">MLEWDVFYFLIFQNPYPSVCLHLQTNFADFLVTILASFLILQIFFRSSNCWFTSFFAYKSSFDSSFDFFNNFISSTYNWK</sequence>
<dbReference type="WBParaSite" id="Minc3s00021g01328">
    <property type="protein sequence ID" value="Minc3s00021g01328"/>
    <property type="gene ID" value="Minc3s00021g01328"/>
</dbReference>
<protein>
    <submittedName>
        <fullName evidence="3">Ovule protein</fullName>
    </submittedName>
</protein>
<keyword evidence="1" id="KW-1133">Transmembrane helix</keyword>
<evidence type="ECO:0000256" key="1">
    <source>
        <dbReference type="SAM" id="Phobius"/>
    </source>
</evidence>